<dbReference type="AlphaFoldDB" id="A0A2U2MRJ0"/>
<protein>
    <submittedName>
        <fullName evidence="2">Serine/threonine-protein phosphatase</fullName>
    </submittedName>
</protein>
<dbReference type="SMART" id="SM00331">
    <property type="entry name" value="PP2C_SIG"/>
    <property type="match status" value="1"/>
</dbReference>
<dbReference type="OrthoDB" id="9801841at2"/>
<dbReference type="RefSeq" id="WP_109137635.1">
    <property type="nucleotide sequence ID" value="NZ_QFFN01000020.1"/>
</dbReference>
<dbReference type="Gene3D" id="3.60.40.10">
    <property type="entry name" value="PPM-type phosphatase domain"/>
    <property type="match status" value="1"/>
</dbReference>
<feature type="domain" description="PPM-type phosphatase" evidence="1">
    <location>
        <begin position="7"/>
        <end position="269"/>
    </location>
</feature>
<name>A0A2U2MRJ0_9BIFI</name>
<dbReference type="InterPro" id="IPR001932">
    <property type="entry name" value="PPM-type_phosphatase-like_dom"/>
</dbReference>
<comment type="caution">
    <text evidence="2">The sequence shown here is derived from an EMBL/GenBank/DDBJ whole genome shotgun (WGS) entry which is preliminary data.</text>
</comment>
<reference evidence="2 3" key="1">
    <citation type="journal article" date="2018" name="Int. J. Syst. Evol. Microbiol.">
        <title>Bifidobacterium catulorum sp. nov., a novel taxon from the faeces of the baby common marmoset (Callithrix jacchus).</title>
        <authorList>
            <person name="Modesto M."/>
            <person name="Michelini S."/>
            <person name="Oki K."/>
            <person name="Biavati B."/>
            <person name="Watanabe K."/>
            <person name="Mattarelli P."/>
        </authorList>
    </citation>
    <scope>NUCLEOTIDE SEQUENCE [LARGE SCALE GENOMIC DNA]</scope>
    <source>
        <strain evidence="2 3">MRM 8.19</strain>
    </source>
</reference>
<dbReference type="CDD" id="cd00143">
    <property type="entry name" value="PP2Cc"/>
    <property type="match status" value="1"/>
</dbReference>
<sequence length="319" mass="34321">MTDMHISAALRTDIGRKRRINQDCGLAGHGLFLVCDGMGGGVAGQEASRRTLTRFSALADQVGRNRKTIDATFETAQQDALALGEEYGGIAGTTATGLILADTMALLPHYDDLAGDEDQSQTLWHTDDDGNAWYVVNVGDSRTYHLDRRGDNHGWEAGSLVQITRDHSRRQEIIDVGAMLPELAEQMVPRNIITQCVGSPDGIEPDYFRADLTGRFIVCSDGLHSEVDDETIAMIAAAHETPQDAVTALVDAALASGGSDNVTVIVIDVTVADEDLAGLPQWSYVKIARDEDLADIGESTLDTLRTVTARNIAGPKESE</sequence>
<gene>
    <name evidence="2" type="ORF">DF200_07360</name>
</gene>
<dbReference type="InterPro" id="IPR015655">
    <property type="entry name" value="PP2C"/>
</dbReference>
<evidence type="ECO:0000313" key="3">
    <source>
        <dbReference type="Proteomes" id="UP000245753"/>
    </source>
</evidence>
<dbReference type="EMBL" id="QFFN01000020">
    <property type="protein sequence ID" value="PWG59477.1"/>
    <property type="molecule type" value="Genomic_DNA"/>
</dbReference>
<dbReference type="SUPFAM" id="SSF81606">
    <property type="entry name" value="PP2C-like"/>
    <property type="match status" value="1"/>
</dbReference>
<dbReference type="PANTHER" id="PTHR47992">
    <property type="entry name" value="PROTEIN PHOSPHATASE"/>
    <property type="match status" value="1"/>
</dbReference>
<dbReference type="SMART" id="SM00332">
    <property type="entry name" value="PP2Cc"/>
    <property type="match status" value="1"/>
</dbReference>
<evidence type="ECO:0000259" key="1">
    <source>
        <dbReference type="PROSITE" id="PS51746"/>
    </source>
</evidence>
<organism evidence="2 3">
    <name type="scientific">Bifidobacterium catulorum</name>
    <dbReference type="NCBI Taxonomy" id="1630173"/>
    <lineage>
        <taxon>Bacteria</taxon>
        <taxon>Bacillati</taxon>
        <taxon>Actinomycetota</taxon>
        <taxon>Actinomycetes</taxon>
        <taxon>Bifidobacteriales</taxon>
        <taxon>Bifidobacteriaceae</taxon>
        <taxon>Bifidobacterium</taxon>
    </lineage>
</organism>
<dbReference type="PROSITE" id="PS51746">
    <property type="entry name" value="PPM_2"/>
    <property type="match status" value="1"/>
</dbReference>
<dbReference type="InterPro" id="IPR036457">
    <property type="entry name" value="PPM-type-like_dom_sf"/>
</dbReference>
<accession>A0A2U2MRJ0</accession>
<dbReference type="GO" id="GO:0004722">
    <property type="term" value="F:protein serine/threonine phosphatase activity"/>
    <property type="evidence" value="ECO:0007669"/>
    <property type="project" value="InterPro"/>
</dbReference>
<keyword evidence="3" id="KW-1185">Reference proteome</keyword>
<dbReference type="Proteomes" id="UP000245753">
    <property type="component" value="Unassembled WGS sequence"/>
</dbReference>
<evidence type="ECO:0000313" key="2">
    <source>
        <dbReference type="EMBL" id="PWG59477.1"/>
    </source>
</evidence>
<proteinExistence type="predicted"/>